<dbReference type="EMBL" id="JAXOJX010000004">
    <property type="protein sequence ID" value="MDZ5455811.1"/>
    <property type="molecule type" value="Genomic_DNA"/>
</dbReference>
<evidence type="ECO:0000313" key="2">
    <source>
        <dbReference type="Proteomes" id="UP001293718"/>
    </source>
</evidence>
<dbReference type="Pfam" id="PF12482">
    <property type="entry name" value="DUF3701"/>
    <property type="match status" value="1"/>
</dbReference>
<sequence>MPGLGATGARQVEAFFAAHPELTERARALVAAPPTDVQP</sequence>
<comment type="caution">
    <text evidence="1">The sequence shown here is derived from an EMBL/GenBank/DDBJ whole genome shotgun (WGS) entry which is preliminary data.</text>
</comment>
<gene>
    <name evidence="1" type="ORF">SM757_04430</name>
</gene>
<organism evidence="1 2">
    <name type="scientific">Azohydromonas lata</name>
    <dbReference type="NCBI Taxonomy" id="45677"/>
    <lineage>
        <taxon>Bacteria</taxon>
        <taxon>Pseudomonadati</taxon>
        <taxon>Pseudomonadota</taxon>
        <taxon>Betaproteobacteria</taxon>
        <taxon>Burkholderiales</taxon>
        <taxon>Sphaerotilaceae</taxon>
        <taxon>Azohydromonas</taxon>
    </lineage>
</organism>
<dbReference type="RefSeq" id="WP_322464500.1">
    <property type="nucleotide sequence ID" value="NZ_JAXOJX010000004.1"/>
</dbReference>
<dbReference type="Proteomes" id="UP001293718">
    <property type="component" value="Unassembled WGS sequence"/>
</dbReference>
<evidence type="ECO:0000313" key="1">
    <source>
        <dbReference type="EMBL" id="MDZ5455811.1"/>
    </source>
</evidence>
<proteinExistence type="predicted"/>
<name>A0ABU5IB30_9BURK</name>
<dbReference type="InterPro" id="IPR022169">
    <property type="entry name" value="DUF3701"/>
</dbReference>
<accession>A0ABU5IB30</accession>
<keyword evidence="2" id="KW-1185">Reference proteome</keyword>
<protein>
    <submittedName>
        <fullName evidence="1">Phage integrase family protein</fullName>
    </submittedName>
</protein>
<reference evidence="1 2" key="1">
    <citation type="submission" date="2023-11" db="EMBL/GenBank/DDBJ databases">
        <title>Draft genome of Azohydromonas lata strain H1 (DSM1123), a polyhydroxyalkanoate producer.</title>
        <authorList>
            <person name="Traversa D."/>
            <person name="D'Addabbo P."/>
            <person name="Pazzani C."/>
            <person name="Manzari C."/>
            <person name="Chiara M."/>
            <person name="Scrascia M."/>
        </authorList>
    </citation>
    <scope>NUCLEOTIDE SEQUENCE [LARGE SCALE GENOMIC DNA]</scope>
    <source>
        <strain evidence="1 2">H1</strain>
    </source>
</reference>